<dbReference type="InterPro" id="IPR010285">
    <property type="entry name" value="DNA_helicase_pif1-like_DEAD"/>
</dbReference>
<evidence type="ECO:0000256" key="5">
    <source>
        <dbReference type="ARBA" id="ARBA00022801"/>
    </source>
</evidence>
<dbReference type="GO" id="GO:0006310">
    <property type="term" value="P:DNA recombination"/>
    <property type="evidence" value="ECO:0007669"/>
    <property type="project" value="UniProtKB-UniRule"/>
</dbReference>
<gene>
    <name evidence="15" type="primary">PIF1</name>
    <name evidence="18" type="ORF">AA0117_g7340</name>
</gene>
<evidence type="ECO:0000313" key="18">
    <source>
        <dbReference type="EMBL" id="RYN73897.1"/>
    </source>
</evidence>
<keyword evidence="9 15" id="KW-0496">Mitochondrion</keyword>
<evidence type="ECO:0000259" key="17">
    <source>
        <dbReference type="SMART" id="SM00382"/>
    </source>
</evidence>
<comment type="catalytic activity">
    <reaction evidence="14 15">
        <text>ATP + H2O = ADP + phosphate + H(+)</text>
        <dbReference type="Rhea" id="RHEA:13065"/>
        <dbReference type="ChEBI" id="CHEBI:15377"/>
        <dbReference type="ChEBI" id="CHEBI:15378"/>
        <dbReference type="ChEBI" id="CHEBI:30616"/>
        <dbReference type="ChEBI" id="CHEBI:43474"/>
        <dbReference type="ChEBI" id="CHEBI:456216"/>
        <dbReference type="EC" id="5.6.2.3"/>
    </reaction>
</comment>
<comment type="caution">
    <text evidence="18">The sequence shown here is derived from an EMBL/GenBank/DDBJ whole genome shotgun (WGS) entry which is preliminary data.</text>
</comment>
<dbReference type="InterPro" id="IPR048293">
    <property type="entry name" value="PIF1_RRM3_pfh1"/>
</dbReference>
<keyword evidence="8 15" id="KW-0238">DNA-binding</keyword>
<keyword evidence="6 15" id="KW-0347">Helicase</keyword>
<dbReference type="Gene3D" id="3.40.50.300">
    <property type="entry name" value="P-loop containing nucleotide triphosphate hydrolases"/>
    <property type="match status" value="1"/>
</dbReference>
<keyword evidence="11 15" id="KW-0234">DNA repair</keyword>
<dbReference type="InterPro" id="IPR003593">
    <property type="entry name" value="AAA+_ATPase"/>
</dbReference>
<evidence type="ECO:0000256" key="11">
    <source>
        <dbReference type="ARBA" id="ARBA00023204"/>
    </source>
</evidence>
<dbReference type="InterPro" id="IPR051055">
    <property type="entry name" value="PIF1_helicase"/>
</dbReference>
<sequence length="782" mass="86523">MFKSAVQNHNAIASASPTNTAYKQASLGSVLDRTGSQTSSTRPVGSGTKTPVGTTAQGTKRTSSGLAKSLSSHEDDFEYPTMTIVGSEKENELPAAYHMTSRNNPGILPQALFDEDDFDSDIDLDVEDPATKGTVTYPTLPRVTSDDSADSGYNSRAQTADVKPELGSSQPIPWSSSPLSHYKTPQRPDPPKSKRRTLPWAQSQKQEPIQEEEEQEETTHPRKRVSKAVDRPFSTPAKDSKSQSFFNTTASALKQQRTTFREANKAQAKAHQGTDEDMKEAIKKKKKNTIHKIFLSEEQQNVLNLVAEYKKSVFFTGSAGTGKSVLLREIIAALRRKYAREPDRVAVTASTGLAACNIGGVTLHSFAGIGLGKEPVEDLVKKIRRNAKAKQRWLRTKVLIMDEVSMVDGDLFDKLEAIARTIRNNGRPFGGIQLVITGDFFQLPPVPENGRQAKFAFDAGTWTTSIEHTIGLHHVFRQKDPVFANMLNEMREGRLTQDSINRFKQLERPLPKGDESVEATELFPTRSEVDKANTTRMQQLHGNTFLFEARDGGTITNKEQRDRLLQSCMVPAQIHLKKGAQVMLVKNMDDTLVNGSLGKITGFMTEQMFSIYKEDEEAFLEGGPSEAAMKTEMMKSSLGVNSSQVYPVVRFAIADGTTRDLLCKREDWKIELPNGEVQASRSQIPLILAWALSIHKAQGQTLERVRVDLGKVFEKGQAYVALSRATSMAGLQILRFDPRKVIAHDKVRSFYAGLSRAEQVEGKAKSKTILGKMQAAKVKSAE</sequence>
<dbReference type="EC" id="5.6.2.3" evidence="15"/>
<dbReference type="GO" id="GO:0005524">
    <property type="term" value="F:ATP binding"/>
    <property type="evidence" value="ECO:0007669"/>
    <property type="project" value="UniProtKB-UniRule"/>
</dbReference>
<feature type="compositionally biased region" description="Polar residues" evidence="16">
    <location>
        <begin position="167"/>
        <end position="179"/>
    </location>
</feature>
<evidence type="ECO:0000256" key="12">
    <source>
        <dbReference type="ARBA" id="ARBA00023235"/>
    </source>
</evidence>
<dbReference type="EMBL" id="PDXD01000019">
    <property type="protein sequence ID" value="RYN73897.1"/>
    <property type="molecule type" value="Genomic_DNA"/>
</dbReference>
<evidence type="ECO:0000256" key="15">
    <source>
        <dbReference type="HAMAP-Rule" id="MF_03176"/>
    </source>
</evidence>
<keyword evidence="7 15" id="KW-0067">ATP-binding</keyword>
<dbReference type="GO" id="GO:0005739">
    <property type="term" value="C:mitochondrion"/>
    <property type="evidence" value="ECO:0007669"/>
    <property type="project" value="UniProtKB-SubCell"/>
</dbReference>
<evidence type="ECO:0000313" key="19">
    <source>
        <dbReference type="Proteomes" id="UP000291422"/>
    </source>
</evidence>
<feature type="DNA-binding region" evidence="15">
    <location>
        <begin position="717"/>
        <end position="736"/>
    </location>
</feature>
<evidence type="ECO:0000256" key="9">
    <source>
        <dbReference type="ARBA" id="ARBA00023128"/>
    </source>
</evidence>
<feature type="compositionally biased region" description="Polar residues" evidence="16">
    <location>
        <begin position="34"/>
        <end position="70"/>
    </location>
</feature>
<dbReference type="HAMAP" id="MF_03176">
    <property type="entry name" value="PIF1"/>
    <property type="match status" value="1"/>
</dbReference>
<name>A0A4Q4NCB3_ALTAL</name>
<dbReference type="CDD" id="cd18809">
    <property type="entry name" value="SF1_C_RecD"/>
    <property type="match status" value="1"/>
</dbReference>
<dbReference type="SUPFAM" id="SSF52540">
    <property type="entry name" value="P-loop containing nucleoside triphosphate hydrolases"/>
    <property type="match status" value="2"/>
</dbReference>
<keyword evidence="10 15" id="KW-0233">DNA recombination</keyword>
<feature type="region of interest" description="Disordered" evidence="16">
    <location>
        <begin position="29"/>
        <end position="74"/>
    </location>
</feature>
<comment type="function">
    <text evidence="15">DNA-dependent ATPase and 5'-3' DNA helicase required for the maintenance of both mitochondrial and nuclear genome stability.</text>
</comment>
<evidence type="ECO:0000256" key="3">
    <source>
        <dbReference type="ARBA" id="ARBA00022741"/>
    </source>
</evidence>
<dbReference type="FunFam" id="3.40.50.300:FF:001226">
    <property type="entry name" value="ATP-dependent DNA helicase PIF1"/>
    <property type="match status" value="1"/>
</dbReference>
<comment type="subcellular location">
    <subcellularLocation>
        <location evidence="2">Nucleus</location>
        <location evidence="2">Nucleolus</location>
    </subcellularLocation>
    <subcellularLocation>
        <location evidence="15">Nucleus</location>
    </subcellularLocation>
    <subcellularLocation>
        <location evidence="15">Mitochondrion</location>
    </subcellularLocation>
</comment>
<evidence type="ECO:0000256" key="1">
    <source>
        <dbReference type="ARBA" id="ARBA00001946"/>
    </source>
</evidence>
<dbReference type="GO" id="GO:0000723">
    <property type="term" value="P:telomere maintenance"/>
    <property type="evidence" value="ECO:0007669"/>
    <property type="project" value="InterPro"/>
</dbReference>
<dbReference type="GO" id="GO:0003697">
    <property type="term" value="F:single-stranded DNA binding"/>
    <property type="evidence" value="ECO:0007669"/>
    <property type="project" value="UniProtKB-ARBA"/>
</dbReference>
<dbReference type="CDD" id="cd18037">
    <property type="entry name" value="DEXSc_Pif1_like"/>
    <property type="match status" value="1"/>
</dbReference>
<keyword evidence="3 15" id="KW-0547">Nucleotide-binding</keyword>
<dbReference type="InterPro" id="IPR027417">
    <property type="entry name" value="P-loop_NTPase"/>
</dbReference>
<dbReference type="PANTHER" id="PTHR47642:SF5">
    <property type="entry name" value="ATP-DEPENDENT DNA HELICASE"/>
    <property type="match status" value="1"/>
</dbReference>
<comment type="cofactor">
    <cofactor evidence="1 15">
        <name>Mg(2+)</name>
        <dbReference type="ChEBI" id="CHEBI:18420"/>
    </cofactor>
</comment>
<protein>
    <recommendedName>
        <fullName evidence="15">ATP-dependent DNA helicase PIF1</fullName>
        <ecNumber evidence="15">5.6.2.3</ecNumber>
    </recommendedName>
    <alternativeName>
        <fullName evidence="15">DNA 5'-3' helicase PIF1</fullName>
    </alternativeName>
    <alternativeName>
        <fullName evidence="15">DNA repair and recombination helicase PIF1</fullName>
    </alternativeName>
</protein>
<comment type="similarity">
    <text evidence="15">Belongs to the helicase family. PIF1 subfamily.</text>
</comment>
<evidence type="ECO:0000256" key="13">
    <source>
        <dbReference type="ARBA" id="ARBA00023242"/>
    </source>
</evidence>
<dbReference type="Pfam" id="PF05970">
    <property type="entry name" value="PIF1"/>
    <property type="match status" value="1"/>
</dbReference>
<dbReference type="GO" id="GO:0043139">
    <property type="term" value="F:5'-3' DNA helicase activity"/>
    <property type="evidence" value="ECO:0007669"/>
    <property type="project" value="UniProtKB-UniRule"/>
</dbReference>
<keyword evidence="4 15" id="KW-0227">DNA damage</keyword>
<evidence type="ECO:0000256" key="16">
    <source>
        <dbReference type="SAM" id="MobiDB-lite"/>
    </source>
</evidence>
<keyword evidence="12 15" id="KW-0413">Isomerase</keyword>
<accession>A0A4Q4NCB3</accession>
<dbReference type="Pfam" id="PF21530">
    <property type="entry name" value="Pif1_2B_dom"/>
    <property type="match status" value="1"/>
</dbReference>
<organism evidence="18 19">
    <name type="scientific">Alternaria alternata</name>
    <name type="common">Alternaria rot fungus</name>
    <name type="synonym">Torula alternata</name>
    <dbReference type="NCBI Taxonomy" id="5599"/>
    <lineage>
        <taxon>Eukaryota</taxon>
        <taxon>Fungi</taxon>
        <taxon>Dikarya</taxon>
        <taxon>Ascomycota</taxon>
        <taxon>Pezizomycotina</taxon>
        <taxon>Dothideomycetes</taxon>
        <taxon>Pleosporomycetidae</taxon>
        <taxon>Pleosporales</taxon>
        <taxon>Pleosporineae</taxon>
        <taxon>Pleosporaceae</taxon>
        <taxon>Alternaria</taxon>
        <taxon>Alternaria sect. Alternaria</taxon>
        <taxon>Alternaria alternata complex</taxon>
    </lineage>
</organism>
<proteinExistence type="inferred from homology"/>
<dbReference type="GO" id="GO:0016887">
    <property type="term" value="F:ATP hydrolysis activity"/>
    <property type="evidence" value="ECO:0007669"/>
    <property type="project" value="RHEA"/>
</dbReference>
<dbReference type="AlphaFoldDB" id="A0A4Q4NCB3"/>
<evidence type="ECO:0000256" key="7">
    <source>
        <dbReference type="ARBA" id="ARBA00022840"/>
    </source>
</evidence>
<dbReference type="GO" id="GO:0006281">
    <property type="term" value="P:DNA repair"/>
    <property type="evidence" value="ECO:0007669"/>
    <property type="project" value="UniProtKB-UniRule"/>
</dbReference>
<evidence type="ECO:0000256" key="2">
    <source>
        <dbReference type="ARBA" id="ARBA00004604"/>
    </source>
</evidence>
<evidence type="ECO:0000256" key="4">
    <source>
        <dbReference type="ARBA" id="ARBA00022763"/>
    </source>
</evidence>
<dbReference type="Proteomes" id="UP000291422">
    <property type="component" value="Unassembled WGS sequence"/>
</dbReference>
<reference evidence="19" key="1">
    <citation type="journal article" date="2019" name="bioRxiv">
        <title>Genomics, evolutionary history and diagnostics of the Alternaria alternata species group including apple and Asian pear pathotypes.</title>
        <authorList>
            <person name="Armitage A.D."/>
            <person name="Cockerton H.M."/>
            <person name="Sreenivasaprasad S."/>
            <person name="Woodhall J.W."/>
            <person name="Lane C.R."/>
            <person name="Harrison R.J."/>
            <person name="Clarkson J.P."/>
        </authorList>
    </citation>
    <scope>NUCLEOTIDE SEQUENCE [LARGE SCALE GENOMIC DNA]</scope>
    <source>
        <strain evidence="19">FERA 1177</strain>
    </source>
</reference>
<dbReference type="SMART" id="SM00382">
    <property type="entry name" value="AAA"/>
    <property type="match status" value="1"/>
</dbReference>
<feature type="region of interest" description="Disordered" evidence="16">
    <location>
        <begin position="120"/>
        <end position="243"/>
    </location>
</feature>
<evidence type="ECO:0000256" key="6">
    <source>
        <dbReference type="ARBA" id="ARBA00022806"/>
    </source>
</evidence>
<evidence type="ECO:0000256" key="8">
    <source>
        <dbReference type="ARBA" id="ARBA00023125"/>
    </source>
</evidence>
<evidence type="ECO:0000256" key="14">
    <source>
        <dbReference type="ARBA" id="ARBA00048954"/>
    </source>
</evidence>
<dbReference type="PANTHER" id="PTHR47642">
    <property type="entry name" value="ATP-DEPENDENT DNA HELICASE"/>
    <property type="match status" value="1"/>
</dbReference>
<keyword evidence="13 15" id="KW-0539">Nucleus</keyword>
<feature type="domain" description="AAA+ ATPase" evidence="17">
    <location>
        <begin position="309"/>
        <end position="461"/>
    </location>
</feature>
<keyword evidence="5 15" id="KW-0378">Hydrolase</keyword>
<dbReference type="GO" id="GO:0005730">
    <property type="term" value="C:nucleolus"/>
    <property type="evidence" value="ECO:0007669"/>
    <property type="project" value="UniProtKB-SubCell"/>
</dbReference>
<comment type="subunit">
    <text evidence="15">Monomer.</text>
</comment>
<dbReference type="InterPro" id="IPR049163">
    <property type="entry name" value="Pif1-like_2B_dom"/>
</dbReference>
<evidence type="ECO:0000256" key="10">
    <source>
        <dbReference type="ARBA" id="ARBA00023172"/>
    </source>
</evidence>
<feature type="binding site" evidence="15">
    <location>
        <begin position="317"/>
        <end position="324"/>
    </location>
    <ligand>
        <name>ATP</name>
        <dbReference type="ChEBI" id="CHEBI:30616"/>
    </ligand>
</feature>